<organism evidence="1 2">
    <name type="scientific">Camellia lanceoleosa</name>
    <dbReference type="NCBI Taxonomy" id="1840588"/>
    <lineage>
        <taxon>Eukaryota</taxon>
        <taxon>Viridiplantae</taxon>
        <taxon>Streptophyta</taxon>
        <taxon>Embryophyta</taxon>
        <taxon>Tracheophyta</taxon>
        <taxon>Spermatophyta</taxon>
        <taxon>Magnoliopsida</taxon>
        <taxon>eudicotyledons</taxon>
        <taxon>Gunneridae</taxon>
        <taxon>Pentapetalae</taxon>
        <taxon>asterids</taxon>
        <taxon>Ericales</taxon>
        <taxon>Theaceae</taxon>
        <taxon>Camellia</taxon>
    </lineage>
</organism>
<gene>
    <name evidence="1" type="ORF">LOK49_LG05G02733</name>
</gene>
<proteinExistence type="predicted"/>
<evidence type="ECO:0000313" key="1">
    <source>
        <dbReference type="EMBL" id="KAI8014176.1"/>
    </source>
</evidence>
<name>A0ACC0HM08_9ERIC</name>
<sequence length="307" mass="33611">MYRGGLSPGAEGSEATEVDQVDLFDDHGLTVSSLVSIDCNEDRGNGPASLDKSFGEDKYVAKEVVGGMMDNLSIDATDGSDVGENVFSEQKFSNTQLIGQEDVLEEDAFVSGVGGLALNNPLCGGETKSMAKEFDQVHGSLHYCNVMVQCVGEYGEQQNFSQASTLKHAINDDCAAYHGTMDYVALQHSFDFSISDINLFLGHEVMKSTSEISETNFTCKDNPIASVTKENEPNFSFVSDESIYESDEVLMKEKDVAKKSSDCRYSEDELVEVEKSSICIDEPADSVDMRLEDFKSSEGEVTWRSQK</sequence>
<dbReference type="Proteomes" id="UP001060215">
    <property type="component" value="Chromosome 4"/>
</dbReference>
<evidence type="ECO:0000313" key="2">
    <source>
        <dbReference type="Proteomes" id="UP001060215"/>
    </source>
</evidence>
<reference evidence="1 2" key="1">
    <citation type="journal article" date="2022" name="Plant J.">
        <title>Chromosome-level genome of Camellia lanceoleosa provides a valuable resource for understanding genome evolution and self-incompatibility.</title>
        <authorList>
            <person name="Gong W."/>
            <person name="Xiao S."/>
            <person name="Wang L."/>
            <person name="Liao Z."/>
            <person name="Chang Y."/>
            <person name="Mo W."/>
            <person name="Hu G."/>
            <person name="Li W."/>
            <person name="Zhao G."/>
            <person name="Zhu H."/>
            <person name="Hu X."/>
            <person name="Ji K."/>
            <person name="Xiang X."/>
            <person name="Song Q."/>
            <person name="Yuan D."/>
            <person name="Jin S."/>
            <person name="Zhang L."/>
        </authorList>
    </citation>
    <scope>NUCLEOTIDE SEQUENCE [LARGE SCALE GENOMIC DNA]</scope>
    <source>
        <strain evidence="1">SQ_2022a</strain>
    </source>
</reference>
<comment type="caution">
    <text evidence="1">The sequence shown here is derived from an EMBL/GenBank/DDBJ whole genome shotgun (WGS) entry which is preliminary data.</text>
</comment>
<keyword evidence="2" id="KW-1185">Reference proteome</keyword>
<dbReference type="EMBL" id="CM045761">
    <property type="protein sequence ID" value="KAI8014176.1"/>
    <property type="molecule type" value="Genomic_DNA"/>
</dbReference>
<accession>A0ACC0HM08</accession>
<protein>
    <submittedName>
        <fullName evidence="1">Uncharacterized protein</fullName>
    </submittedName>
</protein>